<dbReference type="Proteomes" id="UP001241605">
    <property type="component" value="Chromosome"/>
</dbReference>
<proteinExistence type="predicted"/>
<reference evidence="1 2" key="1">
    <citation type="submission" date="2023-05" db="EMBL/GenBank/DDBJ databases">
        <title>YMD87, complete Genome.</title>
        <authorList>
            <person name="Zhang J."/>
            <person name="Xu X."/>
        </authorList>
    </citation>
    <scope>NUCLEOTIDE SEQUENCE [LARGE SCALE GENOMIC DNA]</scope>
    <source>
        <strain evidence="1 2">YMD87</strain>
    </source>
</reference>
<dbReference type="EMBL" id="CP124616">
    <property type="protein sequence ID" value="WGW02919.1"/>
    <property type="molecule type" value="Genomic_DNA"/>
</dbReference>
<keyword evidence="2" id="KW-1185">Reference proteome</keyword>
<organism evidence="1 2">
    <name type="scientific">Tropicibacter oceani</name>
    <dbReference type="NCBI Taxonomy" id="3058420"/>
    <lineage>
        <taxon>Bacteria</taxon>
        <taxon>Pseudomonadati</taxon>
        <taxon>Pseudomonadota</taxon>
        <taxon>Alphaproteobacteria</taxon>
        <taxon>Rhodobacterales</taxon>
        <taxon>Roseobacteraceae</taxon>
        <taxon>Tropicibacter</taxon>
    </lineage>
</organism>
<accession>A0ABY8QEI6</accession>
<name>A0ABY8QEI6_9RHOB</name>
<evidence type="ECO:0008006" key="3">
    <source>
        <dbReference type="Google" id="ProtNLM"/>
    </source>
</evidence>
<evidence type="ECO:0000313" key="1">
    <source>
        <dbReference type="EMBL" id="WGW02919.1"/>
    </source>
</evidence>
<gene>
    <name evidence="1" type="ORF">QF118_13350</name>
</gene>
<protein>
    <recommendedName>
        <fullName evidence="3">Transferrin-binding protein B C-lobe/N-lobe beta barrel domain-containing protein</fullName>
    </recommendedName>
</protein>
<sequence>MQSHKLYTTILAAGLVTALSGCLQSGGGGGGGFGGGGGGGGSDYEAAFDAASGRAPTSDMPTRIQAEYEGQFKVGVNGGSADLLGSQIDPQMAEIVGDLEIGVDWTDGQTANPFTGKADNITVTEAGTSNSVVLDGELTVDASLPASLTRTVIPAQVVGGQSIPEVQTGAMLLHMTGQLSHDGQRGDVTAQLGGNFVGPQGEGMIGAVVGGIKDVDDPTAQIFDAGFGGTFYLLKK</sequence>
<evidence type="ECO:0000313" key="2">
    <source>
        <dbReference type="Proteomes" id="UP001241605"/>
    </source>
</evidence>
<dbReference type="PROSITE" id="PS51257">
    <property type="entry name" value="PROKAR_LIPOPROTEIN"/>
    <property type="match status" value="1"/>
</dbReference>
<dbReference type="RefSeq" id="WP_282299548.1">
    <property type="nucleotide sequence ID" value="NZ_CP124616.1"/>
</dbReference>